<reference evidence="2" key="2">
    <citation type="submission" date="2023-05" db="EMBL/GenBank/DDBJ databases">
        <authorList>
            <consortium name="Lawrence Berkeley National Laboratory"/>
            <person name="Steindorff A."/>
            <person name="Hensen N."/>
            <person name="Bonometti L."/>
            <person name="Westerberg I."/>
            <person name="Brannstrom I.O."/>
            <person name="Guillou S."/>
            <person name="Cros-Aarteil S."/>
            <person name="Calhoun S."/>
            <person name="Haridas S."/>
            <person name="Kuo A."/>
            <person name="Mondo S."/>
            <person name="Pangilinan J."/>
            <person name="Riley R."/>
            <person name="Labutti K."/>
            <person name="Andreopoulos B."/>
            <person name="Lipzen A."/>
            <person name="Chen C."/>
            <person name="Yanf M."/>
            <person name="Daum C."/>
            <person name="Ng V."/>
            <person name="Clum A."/>
            <person name="Ohm R."/>
            <person name="Martin F."/>
            <person name="Silar P."/>
            <person name="Natvig D."/>
            <person name="Lalanne C."/>
            <person name="Gautier V."/>
            <person name="Ament-Velasquez S.L."/>
            <person name="Kruys A."/>
            <person name="Hutchinson M.I."/>
            <person name="Powell A.J."/>
            <person name="Barry K."/>
            <person name="Miller A.N."/>
            <person name="Grigoriev I.V."/>
            <person name="Debuchy R."/>
            <person name="Gladieux P."/>
            <person name="Thoren M.H."/>
            <person name="Johannesson H."/>
        </authorList>
    </citation>
    <scope>NUCLEOTIDE SEQUENCE</scope>
    <source>
        <strain evidence="2">CBS 892.96</strain>
    </source>
</reference>
<name>A0AAN6WDC0_9PEZI</name>
<accession>A0AAN6WDC0</accession>
<evidence type="ECO:0000313" key="3">
    <source>
        <dbReference type="Proteomes" id="UP001302321"/>
    </source>
</evidence>
<dbReference type="Proteomes" id="UP001302321">
    <property type="component" value="Unassembled WGS sequence"/>
</dbReference>
<feature type="coiled-coil region" evidence="1">
    <location>
        <begin position="656"/>
        <end position="683"/>
    </location>
</feature>
<keyword evidence="1" id="KW-0175">Coiled coil</keyword>
<evidence type="ECO:0000313" key="2">
    <source>
        <dbReference type="EMBL" id="KAK4178022.1"/>
    </source>
</evidence>
<dbReference type="EMBL" id="MU866149">
    <property type="protein sequence ID" value="KAK4178022.1"/>
    <property type="molecule type" value="Genomic_DNA"/>
</dbReference>
<organism evidence="2 3">
    <name type="scientific">Triangularia setosa</name>
    <dbReference type="NCBI Taxonomy" id="2587417"/>
    <lineage>
        <taxon>Eukaryota</taxon>
        <taxon>Fungi</taxon>
        <taxon>Dikarya</taxon>
        <taxon>Ascomycota</taxon>
        <taxon>Pezizomycotina</taxon>
        <taxon>Sordariomycetes</taxon>
        <taxon>Sordariomycetidae</taxon>
        <taxon>Sordariales</taxon>
        <taxon>Podosporaceae</taxon>
        <taxon>Triangularia</taxon>
    </lineage>
</organism>
<proteinExistence type="predicted"/>
<evidence type="ECO:0000256" key="1">
    <source>
        <dbReference type="SAM" id="Coils"/>
    </source>
</evidence>
<keyword evidence="3" id="KW-1185">Reference proteome</keyword>
<reference evidence="2" key="1">
    <citation type="journal article" date="2023" name="Mol. Phylogenet. Evol.">
        <title>Genome-scale phylogeny and comparative genomics of the fungal order Sordariales.</title>
        <authorList>
            <person name="Hensen N."/>
            <person name="Bonometti L."/>
            <person name="Westerberg I."/>
            <person name="Brannstrom I.O."/>
            <person name="Guillou S."/>
            <person name="Cros-Aarteil S."/>
            <person name="Calhoun S."/>
            <person name="Haridas S."/>
            <person name="Kuo A."/>
            <person name="Mondo S."/>
            <person name="Pangilinan J."/>
            <person name="Riley R."/>
            <person name="LaButti K."/>
            <person name="Andreopoulos B."/>
            <person name="Lipzen A."/>
            <person name="Chen C."/>
            <person name="Yan M."/>
            <person name="Daum C."/>
            <person name="Ng V."/>
            <person name="Clum A."/>
            <person name="Steindorff A."/>
            <person name="Ohm R.A."/>
            <person name="Martin F."/>
            <person name="Silar P."/>
            <person name="Natvig D.O."/>
            <person name="Lalanne C."/>
            <person name="Gautier V."/>
            <person name="Ament-Velasquez S.L."/>
            <person name="Kruys A."/>
            <person name="Hutchinson M.I."/>
            <person name="Powell A.J."/>
            <person name="Barry K."/>
            <person name="Miller A.N."/>
            <person name="Grigoriev I.V."/>
            <person name="Debuchy R."/>
            <person name="Gladieux P."/>
            <person name="Hiltunen Thoren M."/>
            <person name="Johannesson H."/>
        </authorList>
    </citation>
    <scope>NUCLEOTIDE SEQUENCE</scope>
    <source>
        <strain evidence="2">CBS 892.96</strain>
    </source>
</reference>
<dbReference type="AlphaFoldDB" id="A0AAN6WDC0"/>
<sequence length="911" mass="98982">MASKLQIHTPYVLTTLASPFADSHGPGRHIPGEVFGQKQGLKRRKRSELAVAIDGVAVGIYDILSSQQVATHNVSTESVFTCPPYSLRWRPSSGKSASRYTYVSAATSKERQITLFKEELSASGATIVTSLSHTPRTQTPIVHLCAGSAQTSQHSLPTDELPNHEIIAVASDGTIIGLDGETLDEKWSSTPAVLAQGLASGSASRLQVDFSQVASAADVVDGIFGSKNDLFGVFQENVSRDGFNPDILLIITSSQTPEEATQQNLHILALPSGRQAQSVFATRLPGFPPSTKYQLDARSGTLQTLANGLLSSYTFSFGSLRLENKLQVSGMASFLRLSKTSVLAATSESFSIYNPIYRSLQAATPVDSEGECQLISYFGTREIAVGLRGSSLVAVQIEAPKNRNMKRRAEGLLTDAIRRGLPREQSGTKRIRGEHLSSSILGESLPGVLSEISSAEWEKGVAKADELLIAEDLRAWEELMAATFKIQIKTTEAQKNDSNAVNSIVAHVQLPTWTWPSSTAEYAHVDRRWIFYAISKVFAWTQPAADSEGPRLTCPLAASSVLNYLVDAGHLSASNIKSAFKDETCELENVDDIIGEELPPLLAQIDPTMEILLGYLSGTQLGSTELVSAVKLLLHSLDLFESPPNLGQKRLKDVPEQGADEENDTIRMELDKAEEELQITEVHLSGHRFRGLGVAFSKLAACPAVSTVQSLRRLFKPEEIIGLLNVLRAELIKDGWTSDYLEEIEAPPDGSLQLIADLMTRCIDAVGLGGWMAFDSVLANSASHEDASDYFARFNLEISSALQGIIDSIRLQSMLAEATSYAKKARRALLEAGKGMPTTVQFAEQLPFGLKTDAKISTERIRSGGEIVQRSSRDIGQAISRRRAIYSVQRIPEELLLGVRGSRETVVQEAK</sequence>
<comment type="caution">
    <text evidence="2">The sequence shown here is derived from an EMBL/GenBank/DDBJ whole genome shotgun (WGS) entry which is preliminary data.</text>
</comment>
<protein>
    <submittedName>
        <fullName evidence="2">Uncharacterized protein</fullName>
    </submittedName>
</protein>
<gene>
    <name evidence="2" type="ORF">QBC36DRAFT_325781</name>
</gene>